<name>F8NE46_SERL9</name>
<dbReference type="HOGENOM" id="CLU_1143124_0_0_1"/>
<evidence type="ECO:0000256" key="1">
    <source>
        <dbReference type="SAM" id="MobiDB-lite"/>
    </source>
</evidence>
<organism>
    <name type="scientific">Serpula lacrymans var. lacrymans (strain S7.9)</name>
    <name type="common">Dry rot fungus</name>
    <dbReference type="NCBI Taxonomy" id="578457"/>
    <lineage>
        <taxon>Eukaryota</taxon>
        <taxon>Fungi</taxon>
        <taxon>Dikarya</taxon>
        <taxon>Basidiomycota</taxon>
        <taxon>Agaricomycotina</taxon>
        <taxon>Agaricomycetes</taxon>
        <taxon>Agaricomycetidae</taxon>
        <taxon>Boletales</taxon>
        <taxon>Coniophorineae</taxon>
        <taxon>Serpulaceae</taxon>
        <taxon>Serpula</taxon>
    </lineage>
</organism>
<dbReference type="RefSeq" id="XP_007312259.1">
    <property type="nucleotide sequence ID" value="XM_007312197.1"/>
</dbReference>
<evidence type="ECO:0000313" key="2">
    <source>
        <dbReference type="EMBL" id="EGO30375.1"/>
    </source>
</evidence>
<feature type="region of interest" description="Disordered" evidence="1">
    <location>
        <begin position="1"/>
        <end position="30"/>
    </location>
</feature>
<dbReference type="KEGG" id="sla:SERLADRAFT_431909"/>
<proteinExistence type="predicted"/>
<reference evidence="2" key="1">
    <citation type="submission" date="2011-04" db="EMBL/GenBank/DDBJ databases">
        <title>Evolution of plant cell wall degrading machinery underlies the functional diversity of forest fungi.</title>
        <authorList>
            <consortium name="US DOE Joint Genome Institute (JGI-PGF)"/>
            <person name="Eastwood D.C."/>
            <person name="Floudas D."/>
            <person name="Binder M."/>
            <person name="Majcherczyk A."/>
            <person name="Schneider P."/>
            <person name="Aerts A."/>
            <person name="Asiegbu F.O."/>
            <person name="Baker S.E."/>
            <person name="Barry K."/>
            <person name="Bendiksby M."/>
            <person name="Blumentritt M."/>
            <person name="Coutinho P.M."/>
            <person name="Cullen D."/>
            <person name="Cullen D."/>
            <person name="Gathman A."/>
            <person name="Goodell B."/>
            <person name="Henrissat B."/>
            <person name="Ihrmark K."/>
            <person name="Kauserud H."/>
            <person name="Kohler A."/>
            <person name="LaButti K."/>
            <person name="Lapidus A."/>
            <person name="Lavin J.L."/>
            <person name="Lee Y.-H."/>
            <person name="Lindquist E."/>
            <person name="Lilly W."/>
            <person name="Lucas S."/>
            <person name="Morin E."/>
            <person name="Murat C."/>
            <person name="Oguiza J.A."/>
            <person name="Park J."/>
            <person name="Pisabarro A.G."/>
            <person name="Riley R."/>
            <person name="Rosling A."/>
            <person name="Salamov A."/>
            <person name="Schmidt O."/>
            <person name="Schmutz J."/>
            <person name="Skrede I."/>
            <person name="Stenlid J."/>
            <person name="Wiebenga A."/>
            <person name="Xie X."/>
            <person name="Kues U."/>
            <person name="Hibbett D.S."/>
            <person name="Hoffmeister D."/>
            <person name="Hogberg N."/>
            <person name="Martin F."/>
            <person name="Grigoriev I.V."/>
            <person name="Watkinson S.C."/>
        </authorList>
    </citation>
    <scope>NUCLEOTIDE SEQUENCE</scope>
    <source>
        <strain evidence="2">S7.9</strain>
    </source>
</reference>
<dbReference type="EMBL" id="GL945428">
    <property type="protein sequence ID" value="EGO30375.1"/>
    <property type="molecule type" value="Genomic_DNA"/>
</dbReference>
<accession>F8NE46</accession>
<dbReference type="GeneID" id="18813854"/>
<sequence length="243" mass="26318">MSSNPGKCRCHSSTPLVEETSSSDNSSKPSLINNAAATVLTQSAKGPGDLKQHWLALYGDTESANRKKKSAEFLPTPSHLLTPSTPPPAIPPSPGIVSPQLRYGSTSTYSSDGVLLYLNGGGFGQGCPVDRKGRYKYNKLERYKDVHSSPPTPPNFQEHTIHSDNEPCNTSGKVMDENKENCTDSIIETIGKDGKDSDTAVIPTGNLTQKCRLDKRDNNISNINEQILESVCPSTPTSHYKSR</sequence>
<protein>
    <submittedName>
        <fullName evidence="2">Uncharacterized protein</fullName>
    </submittedName>
</protein>
<dbReference type="Proteomes" id="UP000008064">
    <property type="component" value="Unassembled WGS sequence"/>
</dbReference>
<gene>
    <name evidence="2" type="ORF">SERLADRAFT_431909</name>
</gene>
<dbReference type="AlphaFoldDB" id="F8NE46"/>
<feature type="region of interest" description="Disordered" evidence="1">
    <location>
        <begin position="144"/>
        <end position="163"/>
    </location>
</feature>